<dbReference type="RefSeq" id="WP_013505177.1">
    <property type="nucleotide sequence ID" value="NC_014836.1"/>
</dbReference>
<dbReference type="InParanoid" id="E6W0N7"/>
<dbReference type="OrthoDB" id="9768048at2"/>
<dbReference type="GO" id="GO:0008713">
    <property type="term" value="F:ADP-heptose-lipopolysaccharide heptosyltransferase activity"/>
    <property type="evidence" value="ECO:0007669"/>
    <property type="project" value="TreeGrafter"/>
</dbReference>
<reference evidence="3 4" key="1">
    <citation type="submission" date="2010-12" db="EMBL/GenBank/DDBJ databases">
        <title>Complete sequence of Desulfurispirillum indicum S5.</title>
        <authorList>
            <consortium name="US DOE Joint Genome Institute"/>
            <person name="Lucas S."/>
            <person name="Copeland A."/>
            <person name="Lapidus A."/>
            <person name="Cheng J.-F."/>
            <person name="Goodwin L."/>
            <person name="Pitluck S."/>
            <person name="Chertkov O."/>
            <person name="Held B."/>
            <person name="Detter J.C."/>
            <person name="Han C."/>
            <person name="Tapia R."/>
            <person name="Land M."/>
            <person name="Hauser L."/>
            <person name="Kyrpides N."/>
            <person name="Ivanova N."/>
            <person name="Mikhailova N."/>
            <person name="Haggblom M."/>
            <person name="Rauschenbach I."/>
            <person name="Bini E."/>
            <person name="Woyke T."/>
        </authorList>
    </citation>
    <scope>NUCLEOTIDE SEQUENCE [LARGE SCALE GENOMIC DNA]</scope>
    <source>
        <strain evidence="4">ATCC BAA-1389 / DSM 22839 / S5</strain>
    </source>
</reference>
<name>E6W0N7_DESIS</name>
<sequence>MEKLLVFLPSRINYAIMAFKAIRSLRENHPDIPIDLVADASTAPLYMDTPYIDKLLPFRKDSSSSAEELGLRLAPQKYSTALLLEENPDHLSIARHARIACLMGSEGKNWKRSALHKKSTLCLHNTTNHRSSYFVSLLQDLGLIKTSARTAEPWEPPARSLRAASRVLREHFGHYALICTGPADEPLKCWPAERMADVAKGLRANHQLHIVLTGAAKDEYIGQSITRALGDIPHTNLVAQTDITTLIGLVAGAKIVLGGEAAPIHLADSMHIPLVTVFGPSDSQLWGPISPKAALMQAEGILCTPCNSDTCDKPGHYCMDLVDTDEVYWTCERVMQ</sequence>
<dbReference type="InterPro" id="IPR051199">
    <property type="entry name" value="LPS_LOS_Heptosyltrfase"/>
</dbReference>
<proteinExistence type="predicted"/>
<keyword evidence="4" id="KW-1185">Reference proteome</keyword>
<evidence type="ECO:0000256" key="2">
    <source>
        <dbReference type="ARBA" id="ARBA00022679"/>
    </source>
</evidence>
<protein>
    <submittedName>
        <fullName evidence="3">Glycosyl transferase family 9</fullName>
    </submittedName>
</protein>
<dbReference type="PANTHER" id="PTHR30160">
    <property type="entry name" value="TETRAACYLDISACCHARIDE 4'-KINASE-RELATED"/>
    <property type="match status" value="1"/>
</dbReference>
<evidence type="ECO:0000313" key="3">
    <source>
        <dbReference type="EMBL" id="ADU65289.1"/>
    </source>
</evidence>
<dbReference type="GO" id="GO:0005829">
    <property type="term" value="C:cytosol"/>
    <property type="evidence" value="ECO:0007669"/>
    <property type="project" value="TreeGrafter"/>
</dbReference>
<dbReference type="EMBL" id="CP002432">
    <property type="protein sequence ID" value="ADU65289.1"/>
    <property type="molecule type" value="Genomic_DNA"/>
</dbReference>
<evidence type="ECO:0000313" key="4">
    <source>
        <dbReference type="Proteomes" id="UP000002572"/>
    </source>
</evidence>
<dbReference type="STRING" id="653733.Selin_0541"/>
<dbReference type="HOGENOM" id="CLU_818457_0_0_0"/>
<gene>
    <name evidence="3" type="ordered locus">Selin_0541</name>
</gene>
<dbReference type="Proteomes" id="UP000002572">
    <property type="component" value="Chromosome"/>
</dbReference>
<keyword evidence="2 3" id="KW-0808">Transferase</keyword>
<dbReference type="Gene3D" id="3.40.50.2000">
    <property type="entry name" value="Glycogen Phosphorylase B"/>
    <property type="match status" value="2"/>
</dbReference>
<organism evidence="3 4">
    <name type="scientific">Desulfurispirillum indicum (strain ATCC BAA-1389 / DSM 22839 / S5)</name>
    <dbReference type="NCBI Taxonomy" id="653733"/>
    <lineage>
        <taxon>Bacteria</taxon>
        <taxon>Pseudomonadati</taxon>
        <taxon>Chrysiogenota</taxon>
        <taxon>Chrysiogenia</taxon>
        <taxon>Chrysiogenales</taxon>
        <taxon>Chrysiogenaceae</taxon>
        <taxon>Desulfurispirillum</taxon>
    </lineage>
</organism>
<dbReference type="Pfam" id="PF01075">
    <property type="entry name" value="Glyco_transf_9"/>
    <property type="match status" value="1"/>
</dbReference>
<dbReference type="CDD" id="cd03789">
    <property type="entry name" value="GT9_LPS_heptosyltransferase"/>
    <property type="match status" value="1"/>
</dbReference>
<dbReference type="GO" id="GO:0009244">
    <property type="term" value="P:lipopolysaccharide core region biosynthetic process"/>
    <property type="evidence" value="ECO:0007669"/>
    <property type="project" value="TreeGrafter"/>
</dbReference>
<dbReference type="InterPro" id="IPR002201">
    <property type="entry name" value="Glyco_trans_9"/>
</dbReference>
<evidence type="ECO:0000256" key="1">
    <source>
        <dbReference type="ARBA" id="ARBA00022676"/>
    </source>
</evidence>
<dbReference type="SUPFAM" id="SSF53756">
    <property type="entry name" value="UDP-Glycosyltransferase/glycogen phosphorylase"/>
    <property type="match status" value="1"/>
</dbReference>
<keyword evidence="1" id="KW-0328">Glycosyltransferase</keyword>
<dbReference type="eggNOG" id="COG0859">
    <property type="taxonomic scope" value="Bacteria"/>
</dbReference>
<dbReference type="AlphaFoldDB" id="E6W0N7"/>
<accession>E6W0N7</accession>
<dbReference type="PANTHER" id="PTHR30160:SF1">
    <property type="entry name" value="LIPOPOLYSACCHARIDE 1,2-N-ACETYLGLUCOSAMINETRANSFERASE-RELATED"/>
    <property type="match status" value="1"/>
</dbReference>
<dbReference type="FunCoup" id="E6W0N7">
    <property type="interactions" value="176"/>
</dbReference>
<dbReference type="KEGG" id="din:Selin_0541"/>